<organism evidence="2 3">
    <name type="scientific">Candidatus Anaerobiospirillum pullistercoris</name>
    <dbReference type="NCBI Taxonomy" id="2838452"/>
    <lineage>
        <taxon>Bacteria</taxon>
        <taxon>Pseudomonadati</taxon>
        <taxon>Pseudomonadota</taxon>
        <taxon>Gammaproteobacteria</taxon>
        <taxon>Aeromonadales</taxon>
        <taxon>Succinivibrionaceae</taxon>
        <taxon>Anaerobiospirillum</taxon>
    </lineage>
</organism>
<comment type="caution">
    <text evidence="2">The sequence shown here is derived from an EMBL/GenBank/DDBJ whole genome shotgun (WGS) entry which is preliminary data.</text>
</comment>
<evidence type="ECO:0000313" key="2">
    <source>
        <dbReference type="EMBL" id="HIX57030.1"/>
    </source>
</evidence>
<protein>
    <submittedName>
        <fullName evidence="2">ATP-binding protein</fullName>
    </submittedName>
</protein>
<dbReference type="EMBL" id="DXEV01000117">
    <property type="protein sequence ID" value="HIX57030.1"/>
    <property type="molecule type" value="Genomic_DNA"/>
</dbReference>
<dbReference type="Pfam" id="PF10923">
    <property type="entry name" value="BrxC_BrxD"/>
    <property type="match status" value="1"/>
</dbReference>
<dbReference type="AlphaFoldDB" id="A0A9D1WDF7"/>
<dbReference type="InterPro" id="IPR021228">
    <property type="entry name" value="BrxD"/>
</dbReference>
<evidence type="ECO:0000256" key="1">
    <source>
        <dbReference type="SAM" id="MobiDB-lite"/>
    </source>
</evidence>
<keyword evidence="2" id="KW-0547">Nucleotide-binding</keyword>
<feature type="region of interest" description="Disordered" evidence="1">
    <location>
        <begin position="418"/>
        <end position="475"/>
    </location>
</feature>
<evidence type="ECO:0000313" key="3">
    <source>
        <dbReference type="Proteomes" id="UP000886829"/>
    </source>
</evidence>
<reference evidence="2" key="2">
    <citation type="submission" date="2021-04" db="EMBL/GenBank/DDBJ databases">
        <authorList>
            <person name="Gilroy R."/>
        </authorList>
    </citation>
    <scope>NUCLEOTIDE SEQUENCE</scope>
    <source>
        <strain evidence="2">USASDec5-558</strain>
    </source>
</reference>
<proteinExistence type="predicted"/>
<dbReference type="Proteomes" id="UP000886829">
    <property type="component" value="Unassembled WGS sequence"/>
</dbReference>
<keyword evidence="2" id="KW-0067">ATP-binding</keyword>
<sequence length="475" mass="52650">MAKIRPRERAAIIQSLRAGVTPRVGLEHIQVGRVNEVKAMIEELERVCQGGSTFKIVIGDFGAGKSFFLQLVRYLALEKGLVVVNADLGPDRRLQSSTGQALSLYQELMRNMSTRAHPEGNAMIPVVEKFITTQMAEAEQSGGDVKAIIKQKLHSLSELVDGYDFAEVIAKYYQGYEEGNDDLKQAAVRYLRGEYTSKTAVKADLGVRNMVNDRSVYDYLKIMARFVCQAGYKGLLVNLDEVVNLYKLANTRARTSNYEQVLRILNDCLQGSAEHIGFMLGGTTDFLTDTRKGLYSYEALRSRLAENTFAQIANVVDYHGPVLKLENLSPEELFVLLCNIRNVFANGDSSKYLLPDEALAAFLRHCSQNIGEAYFRTPRNTIKAFVDLLSVLEQNPEIKWQSLIENVQVAMETDPSLVTVRNNEPPRPTGNVRDDTDALLEQRSAGLGHSSGFGSSSGAGAGADDDDDELVKFQL</sequence>
<feature type="compositionally biased region" description="Gly residues" evidence="1">
    <location>
        <begin position="449"/>
        <end position="461"/>
    </location>
</feature>
<name>A0A9D1WDF7_9GAMM</name>
<accession>A0A9D1WDF7</accession>
<gene>
    <name evidence="2" type="ORF">H9850_06120</name>
</gene>
<reference evidence="2" key="1">
    <citation type="journal article" date="2021" name="PeerJ">
        <title>Extensive microbial diversity within the chicken gut microbiome revealed by metagenomics and culture.</title>
        <authorList>
            <person name="Gilroy R."/>
            <person name="Ravi A."/>
            <person name="Getino M."/>
            <person name="Pursley I."/>
            <person name="Horton D.L."/>
            <person name="Alikhan N.F."/>
            <person name="Baker D."/>
            <person name="Gharbi K."/>
            <person name="Hall N."/>
            <person name="Watson M."/>
            <person name="Adriaenssens E.M."/>
            <person name="Foster-Nyarko E."/>
            <person name="Jarju S."/>
            <person name="Secka A."/>
            <person name="Antonio M."/>
            <person name="Oren A."/>
            <person name="Chaudhuri R.R."/>
            <person name="La Ragione R."/>
            <person name="Hildebrand F."/>
            <person name="Pallen M.J."/>
        </authorList>
    </citation>
    <scope>NUCLEOTIDE SEQUENCE</scope>
    <source>
        <strain evidence="2">USASDec5-558</strain>
    </source>
</reference>
<dbReference type="GO" id="GO:0005524">
    <property type="term" value="F:ATP binding"/>
    <property type="evidence" value="ECO:0007669"/>
    <property type="project" value="UniProtKB-KW"/>
</dbReference>